<dbReference type="SUPFAM" id="SSF159941">
    <property type="entry name" value="MM3350-like"/>
    <property type="match status" value="1"/>
</dbReference>
<dbReference type="Gene3D" id="3.10.290.30">
    <property type="entry name" value="MM3350-like"/>
    <property type="match status" value="1"/>
</dbReference>
<dbReference type="RefSeq" id="WP_344820850.1">
    <property type="nucleotide sequence ID" value="NZ_BAAASY010000028.1"/>
</dbReference>
<proteinExistence type="predicted"/>
<gene>
    <name evidence="3" type="ORF">H4W81_006764</name>
</gene>
<evidence type="ECO:0000259" key="2">
    <source>
        <dbReference type="Pfam" id="PF07929"/>
    </source>
</evidence>
<accession>A0ABR9KQE2</accession>
<keyword evidence="4" id="KW-1185">Reference proteome</keyword>
<feature type="domain" description="Plasmid pRiA4b Orf3-like" evidence="2">
    <location>
        <begin position="23"/>
        <end position="183"/>
    </location>
</feature>
<dbReference type="Pfam" id="PF07929">
    <property type="entry name" value="PRiA4_ORF3"/>
    <property type="match status" value="1"/>
</dbReference>
<reference evidence="3 4" key="1">
    <citation type="submission" date="2020-10" db="EMBL/GenBank/DDBJ databases">
        <title>Sequencing the genomes of 1000 actinobacteria strains.</title>
        <authorList>
            <person name="Klenk H.-P."/>
        </authorList>
    </citation>
    <scope>NUCLEOTIDE SEQUENCE [LARGE SCALE GENOMIC DNA]</scope>
    <source>
        <strain evidence="3 4">DSM 43748</strain>
    </source>
</reference>
<evidence type="ECO:0000313" key="3">
    <source>
        <dbReference type="EMBL" id="MBE1563985.1"/>
    </source>
</evidence>
<dbReference type="EMBL" id="JADBEF010000001">
    <property type="protein sequence ID" value="MBE1563985.1"/>
    <property type="molecule type" value="Genomic_DNA"/>
</dbReference>
<dbReference type="PANTHER" id="PTHR41878">
    <property type="entry name" value="LEXA REPRESSOR-RELATED"/>
    <property type="match status" value="1"/>
</dbReference>
<feature type="compositionally biased region" description="Basic and acidic residues" evidence="1">
    <location>
        <begin position="207"/>
        <end position="224"/>
    </location>
</feature>
<protein>
    <recommendedName>
        <fullName evidence="2">Plasmid pRiA4b Orf3-like domain-containing protein</fullName>
    </recommendedName>
</protein>
<evidence type="ECO:0000256" key="1">
    <source>
        <dbReference type="SAM" id="MobiDB-lite"/>
    </source>
</evidence>
<feature type="region of interest" description="Disordered" evidence="1">
    <location>
        <begin position="207"/>
        <end position="259"/>
    </location>
</feature>
<dbReference type="InterPro" id="IPR024047">
    <property type="entry name" value="MM3350-like_sf"/>
</dbReference>
<name>A0ABR9KQE2_9ACTN</name>
<sequence length="378" mass="40363">MAPTAGHTGGRAAVGTAGTVGTVHQLKVTLRGVHPPVWRRVHVPSTATLDQLHEVIQVALGWEQHHLHLFGKGDLEYGDNARDETSVTLAGLIPRAGDWLGYRYDFGDMWDHDIEVEKIHRAAKNTAYPRCSGGGRACPPEDSGGPEGYEEHMRALRHRKGWKYRVAKSIYGTTRWDPARWDRVDVNADLGRLAKLWAKQAAAARQQAKEAKKAEAKERAREKAAATAPAKASPTPSSPPSSPGRKANTAPASAPVSCPVCSTPIAQARTGRPARYCGTPCRQAAHRARRRPTETASRAARLRERLADDAAAARQLADELAAALPTVDGGGQGAAQPIGWESDIIALAGRLTRLAGAIGASARDHQAAAADRQAPPTA</sequence>
<dbReference type="Proteomes" id="UP000661607">
    <property type="component" value="Unassembled WGS sequence"/>
</dbReference>
<organism evidence="3 4">
    <name type="scientific">Nonomuraea africana</name>
    <dbReference type="NCBI Taxonomy" id="46171"/>
    <lineage>
        <taxon>Bacteria</taxon>
        <taxon>Bacillati</taxon>
        <taxon>Actinomycetota</taxon>
        <taxon>Actinomycetes</taxon>
        <taxon>Streptosporangiales</taxon>
        <taxon>Streptosporangiaceae</taxon>
        <taxon>Nonomuraea</taxon>
    </lineage>
</organism>
<evidence type="ECO:0000313" key="4">
    <source>
        <dbReference type="Proteomes" id="UP000661607"/>
    </source>
</evidence>
<feature type="compositionally biased region" description="Low complexity" evidence="1">
    <location>
        <begin position="225"/>
        <end position="235"/>
    </location>
</feature>
<dbReference type="InterPro" id="IPR012912">
    <property type="entry name" value="Plasmid_pRiA4b_Orf3-like"/>
</dbReference>
<comment type="caution">
    <text evidence="3">The sequence shown here is derived from an EMBL/GenBank/DDBJ whole genome shotgun (WGS) entry which is preliminary data.</text>
</comment>
<dbReference type="PANTHER" id="PTHR41878:SF1">
    <property type="entry name" value="TNPR PROTEIN"/>
    <property type="match status" value="1"/>
</dbReference>